<accession>A0A3A8PEE6</accession>
<gene>
    <name evidence="1" type="ORF">D7V93_29990</name>
</gene>
<keyword evidence="2" id="KW-1185">Reference proteome</keyword>
<reference evidence="2" key="1">
    <citation type="submission" date="2018-09" db="EMBL/GenBank/DDBJ databases">
        <authorList>
            <person name="Livingstone P.G."/>
            <person name="Whitworth D.E."/>
        </authorList>
    </citation>
    <scope>NUCLEOTIDE SEQUENCE [LARGE SCALE GENOMIC DNA]</scope>
    <source>
        <strain evidence="2">CA051B</strain>
    </source>
</reference>
<evidence type="ECO:0000313" key="1">
    <source>
        <dbReference type="EMBL" id="RKH50872.1"/>
    </source>
</evidence>
<dbReference type="AlphaFoldDB" id="A0A3A8PEE6"/>
<evidence type="ECO:0008006" key="3">
    <source>
        <dbReference type="Google" id="ProtNLM"/>
    </source>
</evidence>
<organism evidence="1 2">
    <name type="scientific">Corallococcus llansteffanensis</name>
    <dbReference type="NCBI Taxonomy" id="2316731"/>
    <lineage>
        <taxon>Bacteria</taxon>
        <taxon>Pseudomonadati</taxon>
        <taxon>Myxococcota</taxon>
        <taxon>Myxococcia</taxon>
        <taxon>Myxococcales</taxon>
        <taxon>Cystobacterineae</taxon>
        <taxon>Myxococcaceae</taxon>
        <taxon>Corallococcus</taxon>
    </lineage>
</organism>
<dbReference type="PROSITE" id="PS51257">
    <property type="entry name" value="PROKAR_LIPOPROTEIN"/>
    <property type="match status" value="1"/>
</dbReference>
<proteinExistence type="predicted"/>
<protein>
    <recommendedName>
        <fullName evidence="3">Lipoprotein</fullName>
    </recommendedName>
</protein>
<dbReference type="Proteomes" id="UP000272888">
    <property type="component" value="Unassembled WGS sequence"/>
</dbReference>
<name>A0A3A8PEE6_9BACT</name>
<dbReference type="EMBL" id="RAWB01000408">
    <property type="protein sequence ID" value="RKH50872.1"/>
    <property type="molecule type" value="Genomic_DNA"/>
</dbReference>
<evidence type="ECO:0000313" key="2">
    <source>
        <dbReference type="Proteomes" id="UP000272888"/>
    </source>
</evidence>
<dbReference type="RefSeq" id="WP_120646646.1">
    <property type="nucleotide sequence ID" value="NZ_RAWB01000408.1"/>
</dbReference>
<comment type="caution">
    <text evidence="1">The sequence shown here is derived from an EMBL/GenBank/DDBJ whole genome shotgun (WGS) entry which is preliminary data.</text>
</comment>
<sequence>MRELLLRGVGLTALLIMAGCGGPVDESTEPELGSQEQELPMCKVDVPKPCPTGYVCIGRTCYPNVEP</sequence>